<dbReference type="AlphaFoldDB" id="A0A1C6YVU1"/>
<dbReference type="Proteomes" id="UP000094844">
    <property type="component" value="Unassembled WGS sequence"/>
</dbReference>
<name>A0A1C6YVU1_HAFAL</name>
<dbReference type="OrthoDB" id="6538688at2"/>
<accession>A0A1C6YVU1</accession>
<dbReference type="EMBL" id="FMIQ01000006">
    <property type="protein sequence ID" value="SCM50998.1"/>
    <property type="molecule type" value="Genomic_DNA"/>
</dbReference>
<evidence type="ECO:0000313" key="2">
    <source>
        <dbReference type="Proteomes" id="UP000094844"/>
    </source>
</evidence>
<sequence>MGFALPNGSHVYLAKTYAEAETVTAATNAAETVFTTAEATKAKAGDIIHIRSAWPGLDEVIARVKEASESSVTLEDINTLNTGDFAAGGGAGSFRVIKSWEEMSQITEVASSGGEQQSIQLQFLSDTTQRNVNTFKTARVQTYTIAHDSSLPFYDLLRQADSSQDTLAAYMFVPKAKENRYWSAKASFNDIPNTAVNTVETVTATLNLQSGLTAYKQASATAPASAAAPKK</sequence>
<evidence type="ECO:0000313" key="1">
    <source>
        <dbReference type="EMBL" id="SCM50998.1"/>
    </source>
</evidence>
<dbReference type="Pfam" id="PF08813">
    <property type="entry name" value="Phage_tail_3"/>
    <property type="match status" value="1"/>
</dbReference>
<protein>
    <submittedName>
        <fullName evidence="1">Phage tail tube protein, TTP</fullName>
    </submittedName>
</protein>
<gene>
    <name evidence="1" type="ORF">BN1044_00448</name>
</gene>
<dbReference type="RefSeq" id="WP_061554340.1">
    <property type="nucleotide sequence ID" value="NZ_FMIQ01000006.1"/>
</dbReference>
<reference evidence="1 2" key="1">
    <citation type="submission" date="2016-09" db="EMBL/GenBank/DDBJ databases">
        <authorList>
            <person name="Capua I."/>
            <person name="De Benedictis P."/>
            <person name="Joannis T."/>
            <person name="Lombin L.H."/>
            <person name="Cattoli G."/>
        </authorList>
    </citation>
    <scope>NUCLEOTIDE SEQUENCE [LARGE SCALE GENOMIC DNA]</scope>
    <source>
        <strain evidence="1 2">GB001</strain>
    </source>
</reference>
<dbReference type="InterPro" id="IPR014918">
    <property type="entry name" value="Phage_tail_3"/>
</dbReference>
<organism evidence="1 2">
    <name type="scientific">Hafnia alvei</name>
    <dbReference type="NCBI Taxonomy" id="569"/>
    <lineage>
        <taxon>Bacteria</taxon>
        <taxon>Pseudomonadati</taxon>
        <taxon>Pseudomonadota</taxon>
        <taxon>Gammaproteobacteria</taxon>
        <taxon>Enterobacterales</taxon>
        <taxon>Hafniaceae</taxon>
        <taxon>Hafnia</taxon>
    </lineage>
</organism>
<proteinExistence type="predicted"/>